<dbReference type="EMBL" id="JARBDR010000919">
    <property type="protein sequence ID" value="KAJ8300074.1"/>
    <property type="molecule type" value="Genomic_DNA"/>
</dbReference>
<sequence>MNLITVSSYDDNGSRWFNIISGIWYVHATTTFIYGDLTRESTFREISQDEGGTFSINFAGYDSAIPQYTGLQLSSPIQITNMPSLTFALTRTQMVNAKTMKSRWKSGPRHKTSSQKQLCRS</sequence>
<dbReference type="Proteomes" id="UP001217089">
    <property type="component" value="Unassembled WGS sequence"/>
</dbReference>
<gene>
    <name evidence="2" type="ORF">KUTeg_021593</name>
</gene>
<evidence type="ECO:0000313" key="2">
    <source>
        <dbReference type="EMBL" id="KAJ8300074.1"/>
    </source>
</evidence>
<feature type="region of interest" description="Disordered" evidence="1">
    <location>
        <begin position="100"/>
        <end position="121"/>
    </location>
</feature>
<name>A0ABQ9E6X3_TEGGR</name>
<proteinExistence type="predicted"/>
<organism evidence="2 3">
    <name type="scientific">Tegillarca granosa</name>
    <name type="common">Malaysian cockle</name>
    <name type="synonym">Anadara granosa</name>
    <dbReference type="NCBI Taxonomy" id="220873"/>
    <lineage>
        <taxon>Eukaryota</taxon>
        <taxon>Metazoa</taxon>
        <taxon>Spiralia</taxon>
        <taxon>Lophotrochozoa</taxon>
        <taxon>Mollusca</taxon>
        <taxon>Bivalvia</taxon>
        <taxon>Autobranchia</taxon>
        <taxon>Pteriomorphia</taxon>
        <taxon>Arcoida</taxon>
        <taxon>Arcoidea</taxon>
        <taxon>Arcidae</taxon>
        <taxon>Tegillarca</taxon>
    </lineage>
</organism>
<comment type="caution">
    <text evidence="2">The sequence shown here is derived from an EMBL/GenBank/DDBJ whole genome shotgun (WGS) entry which is preliminary data.</text>
</comment>
<evidence type="ECO:0000313" key="3">
    <source>
        <dbReference type="Proteomes" id="UP001217089"/>
    </source>
</evidence>
<reference evidence="2 3" key="1">
    <citation type="submission" date="2022-12" db="EMBL/GenBank/DDBJ databases">
        <title>Chromosome-level genome of Tegillarca granosa.</title>
        <authorList>
            <person name="Kim J."/>
        </authorList>
    </citation>
    <scope>NUCLEOTIDE SEQUENCE [LARGE SCALE GENOMIC DNA]</scope>
    <source>
        <strain evidence="2">Teg-2019</strain>
        <tissue evidence="2">Adductor muscle</tissue>
    </source>
</reference>
<protein>
    <submittedName>
        <fullName evidence="2">Uncharacterized protein</fullName>
    </submittedName>
</protein>
<accession>A0ABQ9E6X3</accession>
<feature type="compositionally biased region" description="Basic residues" evidence="1">
    <location>
        <begin position="100"/>
        <end position="113"/>
    </location>
</feature>
<keyword evidence="3" id="KW-1185">Reference proteome</keyword>
<evidence type="ECO:0000256" key="1">
    <source>
        <dbReference type="SAM" id="MobiDB-lite"/>
    </source>
</evidence>